<keyword evidence="8" id="KW-1185">Reference proteome</keyword>
<dbReference type="EMBL" id="JARKIK010000002">
    <property type="protein sequence ID" value="KAK8753705.1"/>
    <property type="molecule type" value="Genomic_DNA"/>
</dbReference>
<dbReference type="Proteomes" id="UP001445076">
    <property type="component" value="Unassembled WGS sequence"/>
</dbReference>
<evidence type="ECO:0000259" key="5">
    <source>
        <dbReference type="Pfam" id="PF00082"/>
    </source>
</evidence>
<dbReference type="InterPro" id="IPR036852">
    <property type="entry name" value="Peptidase_S8/S53_dom_sf"/>
</dbReference>
<dbReference type="InterPro" id="IPR032815">
    <property type="entry name" value="S8_pro-domain"/>
</dbReference>
<evidence type="ECO:0008006" key="9">
    <source>
        <dbReference type="Google" id="ProtNLM"/>
    </source>
</evidence>
<dbReference type="Gene3D" id="3.30.70.850">
    <property type="entry name" value="Peptidase S8, pro-domain"/>
    <property type="match status" value="1"/>
</dbReference>
<dbReference type="Pfam" id="PF00082">
    <property type="entry name" value="Peptidase_S8"/>
    <property type="match status" value="1"/>
</dbReference>
<dbReference type="GO" id="GO:0004252">
    <property type="term" value="F:serine-type endopeptidase activity"/>
    <property type="evidence" value="ECO:0007669"/>
    <property type="project" value="InterPro"/>
</dbReference>
<dbReference type="InterPro" id="IPR000209">
    <property type="entry name" value="Peptidase_S8/S53_dom"/>
</dbReference>
<comment type="caution">
    <text evidence="4">Lacks conserved residue(s) required for the propagation of feature annotation.</text>
</comment>
<gene>
    <name evidence="7" type="ORF">OTU49_001182</name>
</gene>
<dbReference type="Gene3D" id="3.40.50.200">
    <property type="entry name" value="Peptidase S8/S53 domain"/>
    <property type="match status" value="1"/>
</dbReference>
<comment type="caution">
    <text evidence="7">The sequence shown here is derived from an EMBL/GenBank/DDBJ whole genome shotgun (WGS) entry which is preliminary data.</text>
</comment>
<dbReference type="PANTHER" id="PTHR42884:SF14">
    <property type="entry name" value="NEUROENDOCRINE CONVERTASE 1"/>
    <property type="match status" value="1"/>
</dbReference>
<dbReference type="AlphaFoldDB" id="A0AAW0YAG4"/>
<evidence type="ECO:0000313" key="7">
    <source>
        <dbReference type="EMBL" id="KAK8753705.1"/>
    </source>
</evidence>
<sequence>DEAINGKLWLSDHLAVEVDGGEPHAKYLAHKYNLHYVRQVFTNPPVYHFHNMDSNDNRKKRSTNLNVINLLAQEPKHNTGQLGHAGYDLNVTWAWLRGYTGRGVHLSILDDGIQTTNADIAANYFPDISYSVIHDGQPLDDPSPRIDPSFSNSHGTYCAAIVAAVPNNSVCGVGVAYEAKVGEFYFQVCV</sequence>
<feature type="domain" description="Peptidase S8/S53" evidence="5">
    <location>
        <begin position="101"/>
        <end position="182"/>
    </location>
</feature>
<evidence type="ECO:0000256" key="2">
    <source>
        <dbReference type="ARBA" id="ARBA00022801"/>
    </source>
</evidence>
<dbReference type="Pfam" id="PF16470">
    <property type="entry name" value="S8_pro-domain"/>
    <property type="match status" value="1"/>
</dbReference>
<dbReference type="PRINTS" id="PR00723">
    <property type="entry name" value="SUBTILISIN"/>
</dbReference>
<keyword evidence="1" id="KW-0645">Protease</keyword>
<comment type="similarity">
    <text evidence="4">Belongs to the peptidase S8 family.</text>
</comment>
<keyword evidence="3" id="KW-0720">Serine protease</keyword>
<dbReference type="PANTHER" id="PTHR42884">
    <property type="entry name" value="PROPROTEIN CONVERTASE SUBTILISIN/KEXIN-RELATED"/>
    <property type="match status" value="1"/>
</dbReference>
<dbReference type="GO" id="GO:0005802">
    <property type="term" value="C:trans-Golgi network"/>
    <property type="evidence" value="ECO:0007669"/>
    <property type="project" value="TreeGrafter"/>
</dbReference>
<dbReference type="GO" id="GO:0016485">
    <property type="term" value="P:protein processing"/>
    <property type="evidence" value="ECO:0007669"/>
    <property type="project" value="TreeGrafter"/>
</dbReference>
<keyword evidence="2" id="KW-0378">Hydrolase</keyword>
<feature type="non-terminal residue" evidence="7">
    <location>
        <position position="1"/>
    </location>
</feature>
<accession>A0AAW0YAG4</accession>
<evidence type="ECO:0000256" key="3">
    <source>
        <dbReference type="ARBA" id="ARBA00022825"/>
    </source>
</evidence>
<evidence type="ECO:0000259" key="6">
    <source>
        <dbReference type="Pfam" id="PF16470"/>
    </source>
</evidence>
<dbReference type="InterPro" id="IPR015500">
    <property type="entry name" value="Peptidase_S8_subtilisin-rel"/>
</dbReference>
<dbReference type="SUPFAM" id="SSF52743">
    <property type="entry name" value="Subtilisin-like"/>
    <property type="match status" value="1"/>
</dbReference>
<evidence type="ECO:0000256" key="1">
    <source>
        <dbReference type="ARBA" id="ARBA00022670"/>
    </source>
</evidence>
<dbReference type="GO" id="GO:0000139">
    <property type="term" value="C:Golgi membrane"/>
    <property type="evidence" value="ECO:0007669"/>
    <property type="project" value="TreeGrafter"/>
</dbReference>
<evidence type="ECO:0000313" key="8">
    <source>
        <dbReference type="Proteomes" id="UP001445076"/>
    </source>
</evidence>
<feature type="domain" description="Peptidase S8 pro-domain" evidence="6">
    <location>
        <begin position="14"/>
        <end position="76"/>
    </location>
</feature>
<dbReference type="SUPFAM" id="SSF54897">
    <property type="entry name" value="Protease propeptides/inhibitors"/>
    <property type="match status" value="1"/>
</dbReference>
<protein>
    <recommendedName>
        <fullName evidence="9">Peptidase S8/S53 domain-containing protein</fullName>
    </recommendedName>
</protein>
<organism evidence="7 8">
    <name type="scientific">Cherax quadricarinatus</name>
    <name type="common">Australian red claw crayfish</name>
    <dbReference type="NCBI Taxonomy" id="27406"/>
    <lineage>
        <taxon>Eukaryota</taxon>
        <taxon>Metazoa</taxon>
        <taxon>Ecdysozoa</taxon>
        <taxon>Arthropoda</taxon>
        <taxon>Crustacea</taxon>
        <taxon>Multicrustacea</taxon>
        <taxon>Malacostraca</taxon>
        <taxon>Eumalacostraca</taxon>
        <taxon>Eucarida</taxon>
        <taxon>Decapoda</taxon>
        <taxon>Pleocyemata</taxon>
        <taxon>Astacidea</taxon>
        <taxon>Parastacoidea</taxon>
        <taxon>Parastacidae</taxon>
        <taxon>Cherax</taxon>
    </lineage>
</organism>
<dbReference type="PROSITE" id="PS51892">
    <property type="entry name" value="SUBTILASE"/>
    <property type="match status" value="1"/>
</dbReference>
<reference evidence="7 8" key="1">
    <citation type="journal article" date="2024" name="BMC Genomics">
        <title>Genome assembly of redclaw crayfish (Cherax quadricarinatus) provides insights into its immune adaptation and hypoxia tolerance.</title>
        <authorList>
            <person name="Liu Z."/>
            <person name="Zheng J."/>
            <person name="Li H."/>
            <person name="Fang K."/>
            <person name="Wang S."/>
            <person name="He J."/>
            <person name="Zhou D."/>
            <person name="Weng S."/>
            <person name="Chi M."/>
            <person name="Gu Z."/>
            <person name="He J."/>
            <person name="Li F."/>
            <person name="Wang M."/>
        </authorList>
    </citation>
    <scope>NUCLEOTIDE SEQUENCE [LARGE SCALE GENOMIC DNA]</scope>
    <source>
        <strain evidence="7">ZL_2023a</strain>
    </source>
</reference>
<proteinExistence type="inferred from homology"/>
<evidence type="ECO:0000256" key="4">
    <source>
        <dbReference type="PROSITE-ProRule" id="PRU01240"/>
    </source>
</evidence>
<name>A0AAW0YAG4_CHEQU</name>
<dbReference type="InterPro" id="IPR038466">
    <property type="entry name" value="S8_pro-domain_sf"/>
</dbReference>